<keyword evidence="6" id="KW-0546">Nucleotide metabolism</keyword>
<dbReference type="Pfam" id="PF00334">
    <property type="entry name" value="NDK"/>
    <property type="match status" value="1"/>
</dbReference>
<dbReference type="EC" id="2.7.4.6" evidence="3"/>
<dbReference type="InterPro" id="IPR034907">
    <property type="entry name" value="NDK-like_dom"/>
</dbReference>
<comment type="caution">
    <text evidence="9">The sequence shown here is derived from an EMBL/GenBank/DDBJ whole genome shotgun (WGS) entry which is preliminary data.</text>
</comment>
<evidence type="ECO:0000256" key="4">
    <source>
        <dbReference type="ARBA" id="ARBA00022679"/>
    </source>
</evidence>
<evidence type="ECO:0000256" key="3">
    <source>
        <dbReference type="ARBA" id="ARBA00012966"/>
    </source>
</evidence>
<gene>
    <name evidence="9" type="ORF">ACFP0N_17430</name>
</gene>
<evidence type="ECO:0000256" key="5">
    <source>
        <dbReference type="ARBA" id="ARBA00022777"/>
    </source>
</evidence>
<evidence type="ECO:0000256" key="2">
    <source>
        <dbReference type="ARBA" id="ARBA00008142"/>
    </source>
</evidence>
<dbReference type="RefSeq" id="WP_345330633.1">
    <property type="nucleotide sequence ID" value="NZ_BAAAVH010000123.1"/>
</dbReference>
<dbReference type="Proteomes" id="UP001596067">
    <property type="component" value="Unassembled WGS sequence"/>
</dbReference>
<keyword evidence="4" id="KW-0808">Transferase</keyword>
<accession>A0ABW1EYR2</accession>
<protein>
    <recommendedName>
        <fullName evidence="3">nucleoside-diphosphate kinase</fullName>
        <ecNumber evidence="3">2.7.4.6</ecNumber>
    </recommendedName>
</protein>
<comment type="cofactor">
    <cofactor evidence="1">
        <name>Mg(2+)</name>
        <dbReference type="ChEBI" id="CHEBI:18420"/>
    </cofactor>
</comment>
<proteinExistence type="inferred from homology"/>
<organism evidence="9 10">
    <name type="scientific">Kitasatospora aburaviensis</name>
    <dbReference type="NCBI Taxonomy" id="67265"/>
    <lineage>
        <taxon>Bacteria</taxon>
        <taxon>Bacillati</taxon>
        <taxon>Actinomycetota</taxon>
        <taxon>Actinomycetes</taxon>
        <taxon>Kitasatosporales</taxon>
        <taxon>Streptomycetaceae</taxon>
        <taxon>Kitasatospora</taxon>
    </lineage>
</organism>
<comment type="similarity">
    <text evidence="2 7">Belongs to the NDK family.</text>
</comment>
<keyword evidence="10" id="KW-1185">Reference proteome</keyword>
<dbReference type="GO" id="GO:0016301">
    <property type="term" value="F:kinase activity"/>
    <property type="evidence" value="ECO:0007669"/>
    <property type="project" value="UniProtKB-KW"/>
</dbReference>
<keyword evidence="5 9" id="KW-0418">Kinase</keyword>
<evidence type="ECO:0000259" key="8">
    <source>
        <dbReference type="SMART" id="SM00562"/>
    </source>
</evidence>
<evidence type="ECO:0000256" key="1">
    <source>
        <dbReference type="ARBA" id="ARBA00001946"/>
    </source>
</evidence>
<evidence type="ECO:0000256" key="7">
    <source>
        <dbReference type="PROSITE-ProRule" id="PRU00706"/>
    </source>
</evidence>
<sequence length="177" mass="19851">MKQHPGRPGGVLGGIDWDRWSVVLLKPDCVRRNLIKPVLDRLSTAAEIVHHELVTVEDWQIFVHYWDLLVDRHWIPGLDIPTCLRTTYAGQQVGIALAHGPSGTPQRLRDLLGHFDPAQAQPGTIRADLGTDSFDAARADRRLVENLVHTSDDPQATSRDFGTWFGADRHQLLDRCA</sequence>
<feature type="domain" description="Nucleoside diphosphate kinase-like" evidence="8">
    <location>
        <begin position="21"/>
        <end position="172"/>
    </location>
</feature>
<dbReference type="InterPro" id="IPR036850">
    <property type="entry name" value="NDK-like_dom_sf"/>
</dbReference>
<dbReference type="Gene3D" id="3.30.70.141">
    <property type="entry name" value="Nucleoside diphosphate kinase-like domain"/>
    <property type="match status" value="1"/>
</dbReference>
<comment type="caution">
    <text evidence="7">Lacks conserved residue(s) required for the propagation of feature annotation.</text>
</comment>
<evidence type="ECO:0000256" key="6">
    <source>
        <dbReference type="ARBA" id="ARBA00023080"/>
    </source>
</evidence>
<evidence type="ECO:0000313" key="10">
    <source>
        <dbReference type="Proteomes" id="UP001596067"/>
    </source>
</evidence>
<dbReference type="EMBL" id="JBHSOD010000020">
    <property type="protein sequence ID" value="MFC5886750.1"/>
    <property type="molecule type" value="Genomic_DNA"/>
</dbReference>
<evidence type="ECO:0000313" key="9">
    <source>
        <dbReference type="EMBL" id="MFC5886750.1"/>
    </source>
</evidence>
<dbReference type="PROSITE" id="PS51374">
    <property type="entry name" value="NDPK_LIKE"/>
    <property type="match status" value="1"/>
</dbReference>
<dbReference type="SMART" id="SM00562">
    <property type="entry name" value="NDK"/>
    <property type="match status" value="1"/>
</dbReference>
<name>A0ABW1EYR2_9ACTN</name>
<reference evidence="10" key="1">
    <citation type="journal article" date="2019" name="Int. J. Syst. Evol. Microbiol.">
        <title>The Global Catalogue of Microorganisms (GCM) 10K type strain sequencing project: providing services to taxonomists for standard genome sequencing and annotation.</title>
        <authorList>
            <consortium name="The Broad Institute Genomics Platform"/>
            <consortium name="The Broad Institute Genome Sequencing Center for Infectious Disease"/>
            <person name="Wu L."/>
            <person name="Ma J."/>
        </authorList>
    </citation>
    <scope>NUCLEOTIDE SEQUENCE [LARGE SCALE GENOMIC DNA]</scope>
    <source>
        <strain evidence="10">CGMCC 4.1469</strain>
    </source>
</reference>
<dbReference type="SUPFAM" id="SSF54919">
    <property type="entry name" value="Nucleoside diphosphate kinase, NDK"/>
    <property type="match status" value="1"/>
</dbReference>
<dbReference type="PANTHER" id="PTHR11349">
    <property type="entry name" value="NUCLEOSIDE DIPHOSPHATE KINASE"/>
    <property type="match status" value="1"/>
</dbReference>